<accession>A0ABY4YW54</accession>
<dbReference type="Proteomes" id="UP001056455">
    <property type="component" value="Chromosome"/>
</dbReference>
<evidence type="ECO:0000313" key="5">
    <source>
        <dbReference type="Proteomes" id="UP001056455"/>
    </source>
</evidence>
<organism evidence="4 5">
    <name type="scientific">Ornithinimicrobium faecis</name>
    <dbReference type="NCBI Taxonomy" id="2934158"/>
    <lineage>
        <taxon>Bacteria</taxon>
        <taxon>Bacillati</taxon>
        <taxon>Actinomycetota</taxon>
        <taxon>Actinomycetes</taxon>
        <taxon>Micrococcales</taxon>
        <taxon>Ornithinimicrobiaceae</taxon>
        <taxon>Ornithinimicrobium</taxon>
    </lineage>
</organism>
<gene>
    <name evidence="4" type="ORF">NF556_04785</name>
</gene>
<feature type="signal peptide" evidence="2">
    <location>
        <begin position="1"/>
        <end position="26"/>
    </location>
</feature>
<dbReference type="InterPro" id="IPR001638">
    <property type="entry name" value="Solute-binding_3/MltF_N"/>
</dbReference>
<dbReference type="PANTHER" id="PTHR35936:SF19">
    <property type="entry name" value="AMINO-ACID-BINDING PROTEIN YXEM-RELATED"/>
    <property type="match status" value="1"/>
</dbReference>
<keyword evidence="1 2" id="KW-0732">Signal</keyword>
<name>A0ABY4YW54_9MICO</name>
<evidence type="ECO:0000256" key="2">
    <source>
        <dbReference type="SAM" id="SignalP"/>
    </source>
</evidence>
<dbReference type="SMART" id="SM00062">
    <property type="entry name" value="PBPb"/>
    <property type="match status" value="1"/>
</dbReference>
<keyword evidence="5" id="KW-1185">Reference proteome</keyword>
<dbReference type="PANTHER" id="PTHR35936">
    <property type="entry name" value="MEMBRANE-BOUND LYTIC MUREIN TRANSGLYCOSYLASE F"/>
    <property type="match status" value="1"/>
</dbReference>
<dbReference type="EMBL" id="CP099489">
    <property type="protein sequence ID" value="USQ80969.1"/>
    <property type="molecule type" value="Genomic_DNA"/>
</dbReference>
<protein>
    <submittedName>
        <fullName evidence="4">Transporter substrate-binding domain-containing protein</fullName>
    </submittedName>
</protein>
<sequence>MKTPSTNGRRANALVALTAASLALTACGSSEEESSDGSEGKLLTDGTLVVAMSGEFQPFSHFEGDQLTGFDYDIGAAIAEEMGLELKTETGAFDSLIQGVKSERYDVLIASMTPTEERDKQVDFTDPYYLSGATVFVPTDNDCQDPTQMDSPNIGVASGTTYETFLSEQDWVGEIRTFSSDITALEDTEVGRLDGGMTDRLVGLYQIDQADRDLRPCGDPLYTEEPAFAVREGNTDLRDELNEALATIIEDGTYAEVSEKWFGQNILESDAGAPADDAEQTSGD</sequence>
<dbReference type="Pfam" id="PF00497">
    <property type="entry name" value="SBP_bac_3"/>
    <property type="match status" value="1"/>
</dbReference>
<evidence type="ECO:0000256" key="1">
    <source>
        <dbReference type="ARBA" id="ARBA00022729"/>
    </source>
</evidence>
<reference evidence="4" key="1">
    <citation type="submission" date="2022-06" db="EMBL/GenBank/DDBJ databases">
        <title>Ornithinimicrobium HY1793.</title>
        <authorList>
            <person name="Huang Y."/>
        </authorList>
    </citation>
    <scope>NUCLEOTIDE SEQUENCE</scope>
    <source>
        <strain evidence="4">HY1793</strain>
    </source>
</reference>
<dbReference type="Gene3D" id="3.40.190.10">
    <property type="entry name" value="Periplasmic binding protein-like II"/>
    <property type="match status" value="2"/>
</dbReference>
<proteinExistence type="predicted"/>
<dbReference type="RefSeq" id="WP_252594353.1">
    <property type="nucleotide sequence ID" value="NZ_CP099489.1"/>
</dbReference>
<dbReference type="PROSITE" id="PS51257">
    <property type="entry name" value="PROKAR_LIPOPROTEIN"/>
    <property type="match status" value="1"/>
</dbReference>
<evidence type="ECO:0000313" key="4">
    <source>
        <dbReference type="EMBL" id="USQ80969.1"/>
    </source>
</evidence>
<evidence type="ECO:0000259" key="3">
    <source>
        <dbReference type="SMART" id="SM00062"/>
    </source>
</evidence>
<feature type="chain" id="PRO_5047312053" evidence="2">
    <location>
        <begin position="27"/>
        <end position="284"/>
    </location>
</feature>
<feature type="domain" description="Solute-binding protein family 3/N-terminal" evidence="3">
    <location>
        <begin position="47"/>
        <end position="265"/>
    </location>
</feature>
<dbReference type="SUPFAM" id="SSF53850">
    <property type="entry name" value="Periplasmic binding protein-like II"/>
    <property type="match status" value="1"/>
</dbReference>